<dbReference type="Proteomes" id="UP001472677">
    <property type="component" value="Unassembled WGS sequence"/>
</dbReference>
<feature type="compositionally biased region" description="Pro residues" evidence="1">
    <location>
        <begin position="80"/>
        <end position="89"/>
    </location>
</feature>
<reference evidence="2 3" key="1">
    <citation type="journal article" date="2024" name="G3 (Bethesda)">
        <title>Genome assembly of Hibiscus sabdariffa L. provides insights into metabolisms of medicinal natural products.</title>
        <authorList>
            <person name="Kim T."/>
        </authorList>
    </citation>
    <scope>NUCLEOTIDE SEQUENCE [LARGE SCALE GENOMIC DNA]</scope>
    <source>
        <strain evidence="2">TK-2024</strain>
        <tissue evidence="2">Old leaves</tissue>
    </source>
</reference>
<sequence>MATPREESNPYDGGFGAGGKFRKRPFKRTTPYDRPPTAIRNPGGNGDGNGWLSKLVDPAQRLITSGAHRLFASVFRKRPTPSPPHPLEPPESETNQEARENSPAATSTDPFVMQTANMECGNPSNHTDEGGVAEVEEILKHKTFTRILEFPLLSVSFTWKKG</sequence>
<name>A0ABR2DKZ1_9ROSI</name>
<evidence type="ECO:0000313" key="3">
    <source>
        <dbReference type="Proteomes" id="UP001472677"/>
    </source>
</evidence>
<gene>
    <name evidence="2" type="ORF">V6N12_014573</name>
</gene>
<feature type="region of interest" description="Disordered" evidence="1">
    <location>
        <begin position="74"/>
        <end position="110"/>
    </location>
</feature>
<protein>
    <submittedName>
        <fullName evidence="2">Uncharacterized protein</fullName>
    </submittedName>
</protein>
<organism evidence="2 3">
    <name type="scientific">Hibiscus sabdariffa</name>
    <name type="common">roselle</name>
    <dbReference type="NCBI Taxonomy" id="183260"/>
    <lineage>
        <taxon>Eukaryota</taxon>
        <taxon>Viridiplantae</taxon>
        <taxon>Streptophyta</taxon>
        <taxon>Embryophyta</taxon>
        <taxon>Tracheophyta</taxon>
        <taxon>Spermatophyta</taxon>
        <taxon>Magnoliopsida</taxon>
        <taxon>eudicotyledons</taxon>
        <taxon>Gunneridae</taxon>
        <taxon>Pentapetalae</taxon>
        <taxon>rosids</taxon>
        <taxon>malvids</taxon>
        <taxon>Malvales</taxon>
        <taxon>Malvaceae</taxon>
        <taxon>Malvoideae</taxon>
        <taxon>Hibiscus</taxon>
    </lineage>
</organism>
<proteinExistence type="predicted"/>
<dbReference type="PANTHER" id="PTHR33416:SF20">
    <property type="entry name" value="NUCLEAR PORE COMPLEX PROTEIN NUP1"/>
    <property type="match status" value="1"/>
</dbReference>
<accession>A0ABR2DKZ1</accession>
<evidence type="ECO:0000256" key="1">
    <source>
        <dbReference type="SAM" id="MobiDB-lite"/>
    </source>
</evidence>
<comment type="caution">
    <text evidence="2">The sequence shown here is derived from an EMBL/GenBank/DDBJ whole genome shotgun (WGS) entry which is preliminary data.</text>
</comment>
<evidence type="ECO:0000313" key="2">
    <source>
        <dbReference type="EMBL" id="KAK8541959.1"/>
    </source>
</evidence>
<feature type="region of interest" description="Disordered" evidence="1">
    <location>
        <begin position="1"/>
        <end position="52"/>
    </location>
</feature>
<dbReference type="PANTHER" id="PTHR33416">
    <property type="entry name" value="NUCLEAR PORE COMPLEX PROTEIN NUP1"/>
    <property type="match status" value="1"/>
</dbReference>
<dbReference type="EMBL" id="JBBPBM010000024">
    <property type="protein sequence ID" value="KAK8541959.1"/>
    <property type="molecule type" value="Genomic_DNA"/>
</dbReference>
<keyword evidence="3" id="KW-1185">Reference proteome</keyword>